<organism evidence="7 8">
    <name type="scientific">Paractinoplanes ovalisporus</name>
    <dbReference type="NCBI Taxonomy" id="2810368"/>
    <lineage>
        <taxon>Bacteria</taxon>
        <taxon>Bacillati</taxon>
        <taxon>Actinomycetota</taxon>
        <taxon>Actinomycetes</taxon>
        <taxon>Micromonosporales</taxon>
        <taxon>Micromonosporaceae</taxon>
        <taxon>Paractinoplanes</taxon>
    </lineage>
</organism>
<comment type="similarity">
    <text evidence="5">Belongs to the glutamate--cysteine ligase type 2 family. YbdK subfamily.</text>
</comment>
<evidence type="ECO:0000256" key="6">
    <source>
        <dbReference type="SAM" id="MobiDB-lite"/>
    </source>
</evidence>
<dbReference type="Proteomes" id="UP000632138">
    <property type="component" value="Unassembled WGS sequence"/>
</dbReference>
<keyword evidence="3 5" id="KW-0067">ATP-binding</keyword>
<sequence length="373" mass="39804">MRALTFGVEEEFLLLDPANGYPVPQAGTLLGLLRGRPEPRAELMRFQFELATGVCTTADELEHELAGQRRLGADAARAGGCRLVASGVQPYGRPTLAFLTDHPRYREMARRFPALTAVSGTCGCHVHVGVPSRALRVRALAELRPWLATLLAISANSPVQDGGDSGWASRRFAMISRWPTARAPGLLTGPDEYDYVVRTMIARGGAVDERGIYLLARLSPSLPTVEIRVADVCPDVETALLVAILSRALVMTAGVRARIGIPAPHPSSAAVDAALDAAARHGMAGPAIDPFNGRTTSPWQMTERLLDHAGAALRSSGDDQRAEKLLIRLRELGTGADRQRTALTHAASPGEFIAALAGEDPRATPARSPGRAR</sequence>
<dbReference type="Gene3D" id="3.30.590.20">
    <property type="match status" value="1"/>
</dbReference>
<name>A0ABS2A962_9ACTN</name>
<dbReference type="InterPro" id="IPR011793">
    <property type="entry name" value="YbdK"/>
</dbReference>
<evidence type="ECO:0000256" key="2">
    <source>
        <dbReference type="ARBA" id="ARBA00022741"/>
    </source>
</evidence>
<dbReference type="InterPro" id="IPR014746">
    <property type="entry name" value="Gln_synth/guanido_kin_cat_dom"/>
</dbReference>
<protein>
    <recommendedName>
        <fullName evidence="5">Putative glutamate--cysteine ligase 2</fullName>
        <ecNumber evidence="5">6.3.2.2</ecNumber>
    </recommendedName>
    <alternativeName>
        <fullName evidence="5">Gamma-glutamylcysteine synthetase 2</fullName>
        <shortName evidence="5">GCS 2</shortName>
        <shortName evidence="5">Gamma-GCS 2</shortName>
    </alternativeName>
</protein>
<keyword evidence="1 5" id="KW-0436">Ligase</keyword>
<keyword evidence="8" id="KW-1185">Reference proteome</keyword>
<dbReference type="RefSeq" id="WP_203376271.1">
    <property type="nucleotide sequence ID" value="NZ_JAENHP010000003.1"/>
</dbReference>
<dbReference type="InterPro" id="IPR006336">
    <property type="entry name" value="GCS2"/>
</dbReference>
<evidence type="ECO:0000256" key="3">
    <source>
        <dbReference type="ARBA" id="ARBA00022840"/>
    </source>
</evidence>
<evidence type="ECO:0000256" key="5">
    <source>
        <dbReference type="HAMAP-Rule" id="MF_01609"/>
    </source>
</evidence>
<comment type="function">
    <text evidence="5">ATP-dependent carboxylate-amine ligase which exhibits weak glutamate--cysteine ligase activity.</text>
</comment>
<dbReference type="PANTHER" id="PTHR36510:SF1">
    <property type="entry name" value="GLUTAMATE--CYSTEINE LIGASE 2-RELATED"/>
    <property type="match status" value="1"/>
</dbReference>
<gene>
    <name evidence="7" type="ORF">JIG36_12480</name>
</gene>
<dbReference type="EMBL" id="JAENHP010000003">
    <property type="protein sequence ID" value="MBM2616374.1"/>
    <property type="molecule type" value="Genomic_DNA"/>
</dbReference>
<dbReference type="InterPro" id="IPR050141">
    <property type="entry name" value="GCL_type2/YbdK_subfam"/>
</dbReference>
<comment type="caution">
    <text evidence="7">The sequence shown here is derived from an EMBL/GenBank/DDBJ whole genome shotgun (WGS) entry which is preliminary data.</text>
</comment>
<reference evidence="7 8" key="1">
    <citation type="submission" date="2021-01" db="EMBL/GenBank/DDBJ databases">
        <title>Actinoplanes sp. nov. LDG1-06 isolated from lichen.</title>
        <authorList>
            <person name="Saeng-In P."/>
            <person name="Phongsopitanun W."/>
            <person name="Kanchanasin P."/>
            <person name="Yuki M."/>
            <person name="Kudo T."/>
            <person name="Ohkuma M."/>
            <person name="Tanasupawat S."/>
        </authorList>
    </citation>
    <scope>NUCLEOTIDE SEQUENCE [LARGE SCALE GENOMIC DNA]</scope>
    <source>
        <strain evidence="7 8">LDG1-06</strain>
    </source>
</reference>
<dbReference type="Pfam" id="PF04107">
    <property type="entry name" value="GCS2"/>
    <property type="match status" value="1"/>
</dbReference>
<feature type="region of interest" description="Disordered" evidence="6">
    <location>
        <begin position="353"/>
        <end position="373"/>
    </location>
</feature>
<keyword evidence="2 5" id="KW-0547">Nucleotide-binding</keyword>
<evidence type="ECO:0000256" key="1">
    <source>
        <dbReference type="ARBA" id="ARBA00022598"/>
    </source>
</evidence>
<proteinExistence type="inferred from homology"/>
<dbReference type="PANTHER" id="PTHR36510">
    <property type="entry name" value="GLUTAMATE--CYSTEINE LIGASE 2-RELATED"/>
    <property type="match status" value="1"/>
</dbReference>
<dbReference type="EC" id="6.3.2.2" evidence="5"/>
<dbReference type="NCBIfam" id="TIGR02050">
    <property type="entry name" value="gshA_cyan_rel"/>
    <property type="match status" value="1"/>
</dbReference>
<evidence type="ECO:0000256" key="4">
    <source>
        <dbReference type="ARBA" id="ARBA00048819"/>
    </source>
</evidence>
<evidence type="ECO:0000313" key="7">
    <source>
        <dbReference type="EMBL" id="MBM2616374.1"/>
    </source>
</evidence>
<accession>A0ABS2A962</accession>
<comment type="catalytic activity">
    <reaction evidence="4 5">
        <text>L-cysteine + L-glutamate + ATP = gamma-L-glutamyl-L-cysteine + ADP + phosphate + H(+)</text>
        <dbReference type="Rhea" id="RHEA:13285"/>
        <dbReference type="ChEBI" id="CHEBI:15378"/>
        <dbReference type="ChEBI" id="CHEBI:29985"/>
        <dbReference type="ChEBI" id="CHEBI:30616"/>
        <dbReference type="ChEBI" id="CHEBI:35235"/>
        <dbReference type="ChEBI" id="CHEBI:43474"/>
        <dbReference type="ChEBI" id="CHEBI:58173"/>
        <dbReference type="ChEBI" id="CHEBI:456216"/>
        <dbReference type="EC" id="6.3.2.2"/>
    </reaction>
</comment>
<dbReference type="GO" id="GO:0016874">
    <property type="term" value="F:ligase activity"/>
    <property type="evidence" value="ECO:0007669"/>
    <property type="project" value="UniProtKB-KW"/>
</dbReference>
<dbReference type="HAMAP" id="MF_01609">
    <property type="entry name" value="Glu_cys_ligase_2"/>
    <property type="match status" value="1"/>
</dbReference>
<evidence type="ECO:0000313" key="8">
    <source>
        <dbReference type="Proteomes" id="UP000632138"/>
    </source>
</evidence>
<dbReference type="SUPFAM" id="SSF55931">
    <property type="entry name" value="Glutamine synthetase/guanido kinase"/>
    <property type="match status" value="1"/>
</dbReference>